<evidence type="ECO:0000256" key="2">
    <source>
        <dbReference type="ARBA" id="ARBA00022801"/>
    </source>
</evidence>
<organism evidence="6 7">
    <name type="scientific">Bifidobacterium asteroides</name>
    <dbReference type="NCBI Taxonomy" id="1684"/>
    <lineage>
        <taxon>Bacteria</taxon>
        <taxon>Bacillati</taxon>
        <taxon>Actinomycetota</taxon>
        <taxon>Actinomycetes</taxon>
        <taxon>Bifidobacteriales</taxon>
        <taxon>Bifidobacteriaceae</taxon>
        <taxon>Bifidobacterium</taxon>
    </lineage>
</organism>
<dbReference type="InterPro" id="IPR001764">
    <property type="entry name" value="Glyco_hydro_3_N"/>
</dbReference>
<dbReference type="InterPro" id="IPR002772">
    <property type="entry name" value="Glyco_hydro_3_C"/>
</dbReference>
<keyword evidence="4" id="KW-1133">Transmembrane helix</keyword>
<dbReference type="GO" id="GO:0005975">
    <property type="term" value="P:carbohydrate metabolic process"/>
    <property type="evidence" value="ECO:0007669"/>
    <property type="project" value="InterPro"/>
</dbReference>
<dbReference type="PANTHER" id="PTHR42715:SF10">
    <property type="entry name" value="BETA-GLUCOSIDASE"/>
    <property type="match status" value="1"/>
</dbReference>
<reference evidence="6 7" key="1">
    <citation type="submission" date="2014-12" db="EMBL/GenBank/DDBJ databases">
        <title>Comparative genomics of the lactic acid bacteria isolated from the honey bee gut.</title>
        <authorList>
            <person name="Ellegaard K.M."/>
            <person name="Tamarit D."/>
            <person name="Javelind E."/>
            <person name="Olofsson T."/>
            <person name="Andersson S.G."/>
            <person name="Vasquez A."/>
        </authorList>
    </citation>
    <scope>NUCLEOTIDE SEQUENCE [LARGE SCALE GENOMIC DNA]</scope>
    <source>
        <strain evidence="6 7">Bin2</strain>
    </source>
</reference>
<accession>A0A0F4L2J7</accession>
<feature type="domain" description="Fibronectin type III-like" evidence="5">
    <location>
        <begin position="448"/>
        <end position="532"/>
    </location>
</feature>
<dbReference type="Pfam" id="PF00933">
    <property type="entry name" value="Glyco_hydro_3"/>
    <property type="match status" value="1"/>
</dbReference>
<feature type="region of interest" description="Disordered" evidence="3">
    <location>
        <begin position="550"/>
        <end position="581"/>
    </location>
</feature>
<dbReference type="Proteomes" id="UP000033648">
    <property type="component" value="Unassembled WGS sequence"/>
</dbReference>
<dbReference type="PRINTS" id="PR00133">
    <property type="entry name" value="GLHYDRLASE3"/>
</dbReference>
<dbReference type="OrthoDB" id="3187562at2"/>
<evidence type="ECO:0000256" key="3">
    <source>
        <dbReference type="SAM" id="MobiDB-lite"/>
    </source>
</evidence>
<dbReference type="Pfam" id="PF14310">
    <property type="entry name" value="Fn3-like"/>
    <property type="match status" value="1"/>
</dbReference>
<dbReference type="EMBL" id="JWME01000004">
    <property type="protein sequence ID" value="KJY52453.1"/>
    <property type="molecule type" value="Genomic_DNA"/>
</dbReference>
<evidence type="ECO:0000256" key="4">
    <source>
        <dbReference type="SAM" id="Phobius"/>
    </source>
</evidence>
<protein>
    <recommendedName>
        <fullName evidence="5">Fibronectin type III-like domain-containing protein</fullName>
    </recommendedName>
</protein>
<dbReference type="Gene3D" id="2.60.40.10">
    <property type="entry name" value="Immunoglobulins"/>
    <property type="match status" value="1"/>
</dbReference>
<dbReference type="SUPFAM" id="SSF51445">
    <property type="entry name" value="(Trans)glycosidases"/>
    <property type="match status" value="1"/>
</dbReference>
<proteinExistence type="inferred from homology"/>
<keyword evidence="2" id="KW-0378">Hydrolase</keyword>
<gene>
    <name evidence="6" type="ORF">JF69_01440</name>
</gene>
<dbReference type="InterPro" id="IPR050288">
    <property type="entry name" value="Cellulose_deg_GH3"/>
</dbReference>
<dbReference type="InterPro" id="IPR026891">
    <property type="entry name" value="Fn3-like"/>
</dbReference>
<dbReference type="Gene3D" id="3.40.50.1700">
    <property type="entry name" value="Glycoside hydrolase family 3 C-terminal domain"/>
    <property type="match status" value="1"/>
</dbReference>
<dbReference type="AlphaFoldDB" id="A0A0F4L2J7"/>
<dbReference type="Pfam" id="PF01915">
    <property type="entry name" value="Glyco_hydro_3_C"/>
    <property type="match status" value="1"/>
</dbReference>
<evidence type="ECO:0000256" key="1">
    <source>
        <dbReference type="ARBA" id="ARBA00005336"/>
    </source>
</evidence>
<evidence type="ECO:0000259" key="5">
    <source>
        <dbReference type="SMART" id="SM01217"/>
    </source>
</evidence>
<comment type="similarity">
    <text evidence="1">Belongs to the glycosyl hydrolase 3 family.</text>
</comment>
<dbReference type="InterPro" id="IPR036881">
    <property type="entry name" value="Glyco_hydro_3_C_sf"/>
</dbReference>
<dbReference type="InterPro" id="IPR036962">
    <property type="entry name" value="Glyco_hydro_3_N_sf"/>
</dbReference>
<dbReference type="SUPFAM" id="SSF52279">
    <property type="entry name" value="Beta-D-glucan exohydrolase, C-terminal domain"/>
    <property type="match status" value="1"/>
</dbReference>
<dbReference type="GO" id="GO:0004553">
    <property type="term" value="F:hydrolase activity, hydrolyzing O-glycosyl compounds"/>
    <property type="evidence" value="ECO:0007669"/>
    <property type="project" value="InterPro"/>
</dbReference>
<dbReference type="Gene3D" id="3.20.20.300">
    <property type="entry name" value="Glycoside hydrolase, family 3, N-terminal domain"/>
    <property type="match status" value="1"/>
</dbReference>
<dbReference type="InterPro" id="IPR017853">
    <property type="entry name" value="GH"/>
</dbReference>
<name>A0A0F4L2J7_9BIFI</name>
<dbReference type="SMART" id="SM01217">
    <property type="entry name" value="Fn3_like"/>
    <property type="match status" value="1"/>
</dbReference>
<dbReference type="PANTHER" id="PTHR42715">
    <property type="entry name" value="BETA-GLUCOSIDASE"/>
    <property type="match status" value="1"/>
</dbReference>
<sequence>MNRRIDRRLHRSGSVGRVRSVLAVALPLVMGAGNVAGKLFANVLDSYLGPGKLRIDRASGTHGWDARYYQPSTDSLQEAKAVSDQVSQEMVNEGIVLLKNKDLLPLQDGTCITPFGRAYLDPAYAGTGAAATTDRDRVTPAQALSRHFSIDESACHAMQSAKTSYPKAAAGTRPLDADRNSLQAVMDKGRSAQIPEYDPAIYRHLEGQVTGTVGLVMIRRDGSEGIDKRTEPYEDGTRHYLALTKAELGTIDAAKRLCSAVVVALNTANPIELGPLMGGTHEVDAILWIGTAGSRGFDSFSDILAGTVNPSGRTTDTYPTDFTADPTFANFGEFHYNNASVTDRTLIGDLVPHGGFGTIDRPFVEYREGIYLGYRYYETAALEDSEFRYGQLDGKGAVESPGAVAYPFGYGLSYTTFRQTLGRVFLRDDGFIEARVNVTNIGSRPGKDVVELYYSAPYTVHDRAEHIEKSATVLVAFAKTRILEPGASQEVVLAFLRDDMASYDYHHVNEDGTIGAYVLEAGDYTVQLKANAHDLIDSATVTVDRTQVFQGQHLPEGDRLAQSSLDDEGRPTGKPESGIWRPVSNHFESLNAYMDDPSVVQLTRSDWRGSQPRPIPARTKAAPQSALDEFKRYERFDPHRDPTMGNGKTSQVHCDQEPVSGAKNRLSLIDLRAKPYTDPGWQQLLDQIDWKKDRSDIQQLLFMAAYQTKDLLSLGKPMTVDKDGAMGWSIKGASSWAGANVMGATWNVDLLRRMGSCLGEEALHSGLNGWYAPGVNIHRSPFAGRVYEFYSEDGLLSGKLAAACIQGAGDKGVFSYLKHMVLNDQESFRSEGLATWANEQAIREIYLKPFQIVCREAVTAVPYLDAKGGRHRKIMRAATGIMSAQNLIGGVIGFGHRGMLTDILRGEWNFHGAVITDLFLSKSHAERDLALRAGSDMYMIQTPGFNAEDYDSPTARGVMRQAIHRILYMTVNSNAMNGVPPRSRLSVSPSPWKIGLLAADVVAVLAEGVLLFGGFLQKCRLDGRSKR</sequence>
<keyword evidence="4" id="KW-0472">Membrane</keyword>
<dbReference type="InterPro" id="IPR013783">
    <property type="entry name" value="Ig-like_fold"/>
</dbReference>
<feature type="transmembrane region" description="Helical" evidence="4">
    <location>
        <begin position="994"/>
        <end position="1016"/>
    </location>
</feature>
<keyword evidence="4" id="KW-0812">Transmembrane</keyword>
<comment type="caution">
    <text evidence="6">The sequence shown here is derived from an EMBL/GenBank/DDBJ whole genome shotgun (WGS) entry which is preliminary data.</text>
</comment>
<dbReference type="PATRIC" id="fig|1684.4.peg.157"/>
<evidence type="ECO:0000313" key="6">
    <source>
        <dbReference type="EMBL" id="KJY52453.1"/>
    </source>
</evidence>
<evidence type="ECO:0000313" key="7">
    <source>
        <dbReference type="Proteomes" id="UP000033648"/>
    </source>
</evidence>